<sequence>MSNRSIAWWLRQIELPQYIRCLEGEYYGLEVSDYVLEYDLEVSVYDLEVRDFGLGVRDNGLEVSDHGPEPCQQKLHVSRSSQGLINVTNEELRAAGVEEEAHRQTIIQQLKRHRLRLEPHSGPDSGLSYI</sequence>
<gene>
    <name evidence="1" type="ORF">KC01_LOCUS28917</name>
</gene>
<evidence type="ECO:0000313" key="1">
    <source>
        <dbReference type="EMBL" id="CAL1600845.1"/>
    </source>
</evidence>
<keyword evidence="2" id="KW-1185">Reference proteome</keyword>
<proteinExistence type="predicted"/>
<dbReference type="Gene3D" id="1.10.150.50">
    <property type="entry name" value="Transcription Factor, Ets-1"/>
    <property type="match status" value="1"/>
</dbReference>
<dbReference type="EMBL" id="OZ035825">
    <property type="protein sequence ID" value="CAL1600845.1"/>
    <property type="molecule type" value="Genomic_DNA"/>
</dbReference>
<dbReference type="AlphaFoldDB" id="A0AAV2LEP8"/>
<evidence type="ECO:0000313" key="2">
    <source>
        <dbReference type="Proteomes" id="UP001497482"/>
    </source>
</evidence>
<reference evidence="1 2" key="1">
    <citation type="submission" date="2024-04" db="EMBL/GenBank/DDBJ databases">
        <authorList>
            <person name="Waldvogel A.-M."/>
            <person name="Schoenle A."/>
        </authorList>
    </citation>
    <scope>NUCLEOTIDE SEQUENCE [LARGE SCALE GENOMIC DNA]</scope>
</reference>
<protein>
    <recommendedName>
        <fullName evidence="3">SAM domain-containing protein</fullName>
    </recommendedName>
</protein>
<evidence type="ECO:0008006" key="3">
    <source>
        <dbReference type="Google" id="ProtNLM"/>
    </source>
</evidence>
<accession>A0AAV2LEP8</accession>
<name>A0AAV2LEP8_KNICA</name>
<organism evidence="1 2">
    <name type="scientific">Knipowitschia caucasica</name>
    <name type="common">Caucasian dwarf goby</name>
    <name type="synonym">Pomatoschistus caucasicus</name>
    <dbReference type="NCBI Taxonomy" id="637954"/>
    <lineage>
        <taxon>Eukaryota</taxon>
        <taxon>Metazoa</taxon>
        <taxon>Chordata</taxon>
        <taxon>Craniata</taxon>
        <taxon>Vertebrata</taxon>
        <taxon>Euteleostomi</taxon>
        <taxon>Actinopterygii</taxon>
        <taxon>Neopterygii</taxon>
        <taxon>Teleostei</taxon>
        <taxon>Neoteleostei</taxon>
        <taxon>Acanthomorphata</taxon>
        <taxon>Gobiaria</taxon>
        <taxon>Gobiiformes</taxon>
        <taxon>Gobioidei</taxon>
        <taxon>Gobiidae</taxon>
        <taxon>Gobiinae</taxon>
        <taxon>Knipowitschia</taxon>
    </lineage>
</organism>
<dbReference type="InterPro" id="IPR013761">
    <property type="entry name" value="SAM/pointed_sf"/>
</dbReference>
<dbReference type="Proteomes" id="UP001497482">
    <property type="component" value="Chromosome 3"/>
</dbReference>